<dbReference type="PANTHER" id="PTHR39080:SF1">
    <property type="entry name" value="LARGE RIBOSOMAL SUBUNIT PROTEIN BL28A"/>
    <property type="match status" value="1"/>
</dbReference>
<dbReference type="EMBL" id="VBPA01000190">
    <property type="protein sequence ID" value="TMQ70622.1"/>
    <property type="molecule type" value="Genomic_DNA"/>
</dbReference>
<protein>
    <recommendedName>
        <fullName evidence="4 5">Large ribosomal subunit protein bL28</fullName>
    </recommendedName>
</protein>
<dbReference type="AlphaFoldDB" id="A0A538U401"/>
<keyword evidence="3 5" id="KW-0687">Ribonucleoprotein</keyword>
<name>A0A538U401_UNCEI</name>
<proteinExistence type="inferred from homology"/>
<dbReference type="Pfam" id="PF00830">
    <property type="entry name" value="Ribosomal_L28"/>
    <property type="match status" value="1"/>
</dbReference>
<dbReference type="NCBIfam" id="TIGR00009">
    <property type="entry name" value="L28"/>
    <property type="match status" value="1"/>
</dbReference>
<evidence type="ECO:0000256" key="2">
    <source>
        <dbReference type="ARBA" id="ARBA00022980"/>
    </source>
</evidence>
<evidence type="ECO:0000313" key="6">
    <source>
        <dbReference type="EMBL" id="TMQ70622.1"/>
    </source>
</evidence>
<dbReference type="HAMAP" id="MF_00373">
    <property type="entry name" value="Ribosomal_bL28"/>
    <property type="match status" value="1"/>
</dbReference>
<gene>
    <name evidence="5 6" type="primary">rpmB</name>
    <name evidence="6" type="ORF">E6K80_07995</name>
</gene>
<keyword evidence="2 5" id="KW-0689">Ribosomal protein</keyword>
<organism evidence="6 7">
    <name type="scientific">Eiseniibacteriota bacterium</name>
    <dbReference type="NCBI Taxonomy" id="2212470"/>
    <lineage>
        <taxon>Bacteria</taxon>
        <taxon>Candidatus Eiseniibacteriota</taxon>
    </lineage>
</organism>
<dbReference type="GO" id="GO:0005840">
    <property type="term" value="C:ribosome"/>
    <property type="evidence" value="ECO:0007669"/>
    <property type="project" value="UniProtKB-KW"/>
</dbReference>
<dbReference type="InterPro" id="IPR037147">
    <property type="entry name" value="Ribosomal_bL28_sf"/>
</dbReference>
<evidence type="ECO:0000256" key="3">
    <source>
        <dbReference type="ARBA" id="ARBA00023274"/>
    </source>
</evidence>
<dbReference type="GO" id="GO:0006412">
    <property type="term" value="P:translation"/>
    <property type="evidence" value="ECO:0007669"/>
    <property type="project" value="UniProtKB-UniRule"/>
</dbReference>
<evidence type="ECO:0000256" key="4">
    <source>
        <dbReference type="ARBA" id="ARBA00035174"/>
    </source>
</evidence>
<reference evidence="6 7" key="1">
    <citation type="journal article" date="2019" name="Nat. Microbiol.">
        <title>Mediterranean grassland soil C-N compound turnover is dependent on rainfall and depth, and is mediated by genomically divergent microorganisms.</title>
        <authorList>
            <person name="Diamond S."/>
            <person name="Andeer P.F."/>
            <person name="Li Z."/>
            <person name="Crits-Christoph A."/>
            <person name="Burstein D."/>
            <person name="Anantharaman K."/>
            <person name="Lane K.R."/>
            <person name="Thomas B.C."/>
            <person name="Pan C."/>
            <person name="Northen T.R."/>
            <person name="Banfield J.F."/>
        </authorList>
    </citation>
    <scope>NUCLEOTIDE SEQUENCE [LARGE SCALE GENOMIC DNA]</scope>
    <source>
        <strain evidence="6">WS_10</strain>
    </source>
</reference>
<evidence type="ECO:0000256" key="1">
    <source>
        <dbReference type="ARBA" id="ARBA00008760"/>
    </source>
</evidence>
<dbReference type="Proteomes" id="UP000319836">
    <property type="component" value="Unassembled WGS sequence"/>
</dbReference>
<evidence type="ECO:0000256" key="5">
    <source>
        <dbReference type="HAMAP-Rule" id="MF_00373"/>
    </source>
</evidence>
<dbReference type="Gene3D" id="2.30.170.40">
    <property type="entry name" value="Ribosomal protein L28/L24"/>
    <property type="match status" value="1"/>
</dbReference>
<dbReference type="SUPFAM" id="SSF143800">
    <property type="entry name" value="L28p-like"/>
    <property type="match status" value="1"/>
</dbReference>
<comment type="similarity">
    <text evidence="1 5">Belongs to the bacterial ribosomal protein bL28 family.</text>
</comment>
<dbReference type="PANTHER" id="PTHR39080">
    <property type="entry name" value="50S RIBOSOMAL PROTEIN L28"/>
    <property type="match status" value="1"/>
</dbReference>
<comment type="caution">
    <text evidence="6">The sequence shown here is derived from an EMBL/GenBank/DDBJ whole genome shotgun (WGS) entry which is preliminary data.</text>
</comment>
<sequence>MAQRCDICGKGTLTGNSVSHANNATKRRWNPNLQRVRALHEGRVRNLDVCTRCLRSGRVVKAMRRRRLVSA</sequence>
<dbReference type="InterPro" id="IPR026569">
    <property type="entry name" value="Ribosomal_bL28"/>
</dbReference>
<dbReference type="GO" id="GO:0003735">
    <property type="term" value="F:structural constituent of ribosome"/>
    <property type="evidence" value="ECO:0007669"/>
    <property type="project" value="InterPro"/>
</dbReference>
<dbReference type="InterPro" id="IPR001383">
    <property type="entry name" value="Ribosomal_bL28_bact-type"/>
</dbReference>
<accession>A0A538U401</accession>
<dbReference type="InterPro" id="IPR034704">
    <property type="entry name" value="Ribosomal_bL28/bL31-like_sf"/>
</dbReference>
<dbReference type="InterPro" id="IPR050096">
    <property type="entry name" value="Bacterial_rp_bL28"/>
</dbReference>
<dbReference type="GO" id="GO:1990904">
    <property type="term" value="C:ribonucleoprotein complex"/>
    <property type="evidence" value="ECO:0007669"/>
    <property type="project" value="UniProtKB-KW"/>
</dbReference>
<evidence type="ECO:0000313" key="7">
    <source>
        <dbReference type="Proteomes" id="UP000319836"/>
    </source>
</evidence>